<proteinExistence type="predicted"/>
<dbReference type="KEGG" id="ocg:OCA5_c19450"/>
<feature type="domain" description="Methyltransferase" evidence="3">
    <location>
        <begin position="45"/>
        <end position="139"/>
    </location>
</feature>
<dbReference type="GO" id="GO:0008168">
    <property type="term" value="F:methyltransferase activity"/>
    <property type="evidence" value="ECO:0007669"/>
    <property type="project" value="UniProtKB-KW"/>
</dbReference>
<dbReference type="KEGG" id="oca:OCAR_6084"/>
<sequence length="205" mass="22212">MPDSSATQAGFFQSARMPDPDWWEVLWPDPAKVLADVGIEPGMRVADLCSGDGWFTLQIARIAAAVIAIDLDPQLLDLARIRLKEAGVASGHFVTSDAYDIAAAVGKPVDHVFLANTFHGAPDHTRLARAVHDALEPDGLFTVINWHDRPREDTTVLGKPRGPLTALRMSPEAAVATVEPAGFKLHKLVDVSPYHYGAVFRRASS</sequence>
<dbReference type="eggNOG" id="COG4798">
    <property type="taxonomic scope" value="Bacteria"/>
</dbReference>
<keyword evidence="5" id="KW-1185">Reference proteome</keyword>
<protein>
    <submittedName>
        <fullName evidence="4">Methyltransferase</fullName>
    </submittedName>
</protein>
<name>B6JDX4_AFIC5</name>
<dbReference type="Gene3D" id="3.40.50.150">
    <property type="entry name" value="Vaccinia Virus protein VP39"/>
    <property type="match status" value="1"/>
</dbReference>
<dbReference type="PATRIC" id="fig|504832.7.peg.2067"/>
<evidence type="ECO:0000313" key="5">
    <source>
        <dbReference type="Proteomes" id="UP000007730"/>
    </source>
</evidence>
<dbReference type="HOGENOM" id="CLU_037990_16_1_5"/>
<dbReference type="OrthoDB" id="9808140at2"/>
<evidence type="ECO:0000259" key="3">
    <source>
        <dbReference type="Pfam" id="PF13649"/>
    </source>
</evidence>
<accession>B6JDX4</accession>
<evidence type="ECO:0000256" key="2">
    <source>
        <dbReference type="ARBA" id="ARBA00022679"/>
    </source>
</evidence>
<keyword evidence="1 4" id="KW-0489">Methyltransferase</keyword>
<dbReference type="RefSeq" id="WP_012563226.1">
    <property type="nucleotide sequence ID" value="NC_011386.1"/>
</dbReference>
<dbReference type="PANTHER" id="PTHR43861:SF1">
    <property type="entry name" value="TRANS-ACONITATE 2-METHYLTRANSFERASE"/>
    <property type="match status" value="1"/>
</dbReference>
<dbReference type="SUPFAM" id="SSF53335">
    <property type="entry name" value="S-adenosyl-L-methionine-dependent methyltransferases"/>
    <property type="match status" value="1"/>
</dbReference>
<evidence type="ECO:0000256" key="1">
    <source>
        <dbReference type="ARBA" id="ARBA00022603"/>
    </source>
</evidence>
<dbReference type="STRING" id="504832.OCA5_c19450"/>
<organism evidence="4 5">
    <name type="scientific">Afipia carboxidovorans (strain ATCC 49405 / DSM 1227 / KCTC 32145 / OM5)</name>
    <name type="common">Oligotropha carboxidovorans</name>
    <dbReference type="NCBI Taxonomy" id="504832"/>
    <lineage>
        <taxon>Bacteria</taxon>
        <taxon>Pseudomonadati</taxon>
        <taxon>Pseudomonadota</taxon>
        <taxon>Alphaproteobacteria</taxon>
        <taxon>Hyphomicrobiales</taxon>
        <taxon>Nitrobacteraceae</taxon>
        <taxon>Afipia</taxon>
    </lineage>
</organism>
<dbReference type="Proteomes" id="UP000007730">
    <property type="component" value="Chromosome"/>
</dbReference>
<evidence type="ECO:0000313" key="4">
    <source>
        <dbReference type="EMBL" id="AEI06657.1"/>
    </source>
</evidence>
<dbReference type="GO" id="GO:0032259">
    <property type="term" value="P:methylation"/>
    <property type="evidence" value="ECO:0007669"/>
    <property type="project" value="UniProtKB-KW"/>
</dbReference>
<reference evidence="4 5" key="1">
    <citation type="journal article" date="2011" name="J. Bacteriol.">
        <title>Complete genome sequences of the chemolithoautotrophic Oligotropha carboxidovorans strains OM4 and OM5.</title>
        <authorList>
            <person name="Volland S."/>
            <person name="Rachinger M."/>
            <person name="Strittmatter A."/>
            <person name="Daniel R."/>
            <person name="Gottschalk G."/>
            <person name="Meyer O."/>
        </authorList>
    </citation>
    <scope>NUCLEOTIDE SEQUENCE [LARGE SCALE GENOMIC DNA]</scope>
    <source>
        <strain evidence="5">ATCC 49405 / DSM 1227 / KCTC 32145 / OM5</strain>
    </source>
</reference>
<keyword evidence="2 4" id="KW-0808">Transferase</keyword>
<dbReference type="AlphaFoldDB" id="B6JDX4"/>
<dbReference type="EMBL" id="CP002826">
    <property type="protein sequence ID" value="AEI06657.1"/>
    <property type="molecule type" value="Genomic_DNA"/>
</dbReference>
<dbReference type="InterPro" id="IPR041698">
    <property type="entry name" value="Methyltransf_25"/>
</dbReference>
<dbReference type="CDD" id="cd02440">
    <property type="entry name" value="AdoMet_MTases"/>
    <property type="match status" value="1"/>
</dbReference>
<gene>
    <name evidence="4" type="ordered locus">OCA5_c19450</name>
</gene>
<dbReference type="InterPro" id="IPR029063">
    <property type="entry name" value="SAM-dependent_MTases_sf"/>
</dbReference>
<dbReference type="Pfam" id="PF13649">
    <property type="entry name" value="Methyltransf_25"/>
    <property type="match status" value="1"/>
</dbReference>
<dbReference type="PANTHER" id="PTHR43861">
    <property type="entry name" value="TRANS-ACONITATE 2-METHYLTRANSFERASE-RELATED"/>
    <property type="match status" value="1"/>
</dbReference>